<name>A0ABT8T7V0_9BACT</name>
<keyword evidence="9 10" id="KW-0131">Cell cycle</keyword>
<feature type="binding site" evidence="9">
    <location>
        <position position="317"/>
    </location>
    <ligand>
        <name>meso-2,6-diaminopimelate</name>
        <dbReference type="ChEBI" id="CHEBI:57791"/>
    </ligand>
</feature>
<dbReference type="InterPro" id="IPR013221">
    <property type="entry name" value="Mur_ligase_cen"/>
</dbReference>
<keyword evidence="9 10" id="KW-0132">Cell division</keyword>
<dbReference type="PANTHER" id="PTHR23135:SF4">
    <property type="entry name" value="UDP-N-ACETYLMURAMOYL-L-ALANYL-D-GLUTAMATE--2,6-DIAMINOPIMELATE LIGASE MURE HOMOLOG, CHLOROPLASTIC"/>
    <property type="match status" value="1"/>
</dbReference>
<comment type="cofactor">
    <cofactor evidence="9">
        <name>Mg(2+)</name>
        <dbReference type="ChEBI" id="CHEBI:18420"/>
    </cofactor>
</comment>
<dbReference type="InterPro" id="IPR004101">
    <property type="entry name" value="Mur_ligase_C"/>
</dbReference>
<dbReference type="RefSeq" id="WP_302243573.1">
    <property type="nucleotide sequence ID" value="NZ_JAULJQ010000002.1"/>
</dbReference>
<dbReference type="EMBL" id="JAULJQ010000002">
    <property type="protein sequence ID" value="MDO2408808.1"/>
    <property type="molecule type" value="Genomic_DNA"/>
</dbReference>
<evidence type="ECO:0000256" key="1">
    <source>
        <dbReference type="ARBA" id="ARBA00005898"/>
    </source>
</evidence>
<dbReference type="GO" id="GO:0008765">
    <property type="term" value="F:UDP-N-acetylmuramoylalanyl-D-glutamate-2,6-diaminopimelate ligase activity"/>
    <property type="evidence" value="ECO:0007669"/>
    <property type="project" value="UniProtKB-EC"/>
</dbReference>
<comment type="similarity">
    <text evidence="1 9">Belongs to the MurCDEF family. MurE subfamily.</text>
</comment>
<keyword evidence="4 9" id="KW-0547">Nucleotide-binding</keyword>
<comment type="function">
    <text evidence="9">Catalyzes the addition of meso-diaminopimelic acid to the nucleotide precursor UDP-N-acetylmuramoyl-L-alanyl-D-glutamate (UMAG) in the biosynthesis of bacterial cell-wall peptidoglycan.</text>
</comment>
<keyword evidence="5 9" id="KW-0067">ATP-binding</keyword>
<dbReference type="InterPro" id="IPR036615">
    <property type="entry name" value="Mur_ligase_C_dom_sf"/>
</dbReference>
<comment type="pathway">
    <text evidence="9 10">Cell wall biogenesis; peptidoglycan biosynthesis.</text>
</comment>
<feature type="modified residue" description="N6-carboxylysine" evidence="9">
    <location>
        <position position="176"/>
    </location>
</feature>
<comment type="PTM">
    <text evidence="9">Carboxylation is probably crucial for Mg(2+) binding and, consequently, for the gamma-phosphate positioning of ATP.</text>
</comment>
<comment type="caution">
    <text evidence="13">The sequence shown here is derived from an EMBL/GenBank/DDBJ whole genome shotgun (WGS) entry which is preliminary data.</text>
</comment>
<dbReference type="NCBIfam" id="NF001126">
    <property type="entry name" value="PRK00139.1-4"/>
    <property type="match status" value="1"/>
</dbReference>
<evidence type="ECO:0000313" key="13">
    <source>
        <dbReference type="EMBL" id="MDO2408808.1"/>
    </source>
</evidence>
<dbReference type="InterPro" id="IPR005761">
    <property type="entry name" value="UDP-N-AcMur-Glu-dNH2Pim_ligase"/>
</dbReference>
<dbReference type="EC" id="6.3.2.13" evidence="9"/>
<evidence type="ECO:0000256" key="5">
    <source>
        <dbReference type="ARBA" id="ARBA00022840"/>
    </source>
</evidence>
<comment type="caution">
    <text evidence="9">Lacks conserved residue(s) required for the propagation of feature annotation.</text>
</comment>
<dbReference type="PROSITE" id="PS01011">
    <property type="entry name" value="FOLYLPOLYGLU_SYNT_1"/>
    <property type="match status" value="1"/>
</dbReference>
<dbReference type="SUPFAM" id="SSF53244">
    <property type="entry name" value="MurD-like peptide ligases, peptide-binding domain"/>
    <property type="match status" value="1"/>
</dbReference>
<evidence type="ECO:0000256" key="4">
    <source>
        <dbReference type="ARBA" id="ARBA00022741"/>
    </source>
</evidence>
<evidence type="ECO:0000313" key="14">
    <source>
        <dbReference type="Proteomes" id="UP001171111"/>
    </source>
</evidence>
<dbReference type="Pfam" id="PF08245">
    <property type="entry name" value="Mur_ligase_M"/>
    <property type="match status" value="1"/>
</dbReference>
<organism evidence="13 14">
    <name type="scientific">Campylobacter magnus</name>
    <dbReference type="NCBI Taxonomy" id="3026462"/>
    <lineage>
        <taxon>Bacteria</taxon>
        <taxon>Pseudomonadati</taxon>
        <taxon>Campylobacterota</taxon>
        <taxon>Epsilonproteobacteria</taxon>
        <taxon>Campylobacterales</taxon>
        <taxon>Campylobacteraceae</taxon>
        <taxon>Campylobacter</taxon>
    </lineage>
</organism>
<feature type="binding site" evidence="9">
    <location>
        <position position="399"/>
    </location>
    <ligand>
        <name>meso-2,6-diaminopimelate</name>
        <dbReference type="ChEBI" id="CHEBI:57791"/>
    </ligand>
</feature>
<feature type="domain" description="Mur ligase C-terminal" evidence="11">
    <location>
        <begin position="273"/>
        <end position="397"/>
    </location>
</feature>
<dbReference type="Proteomes" id="UP001171111">
    <property type="component" value="Unassembled WGS sequence"/>
</dbReference>
<dbReference type="HAMAP" id="MF_00208">
    <property type="entry name" value="MurE"/>
    <property type="match status" value="1"/>
</dbReference>
<evidence type="ECO:0000259" key="11">
    <source>
        <dbReference type="Pfam" id="PF02875"/>
    </source>
</evidence>
<feature type="binding site" evidence="9">
    <location>
        <position position="14"/>
    </location>
    <ligand>
        <name>UDP-N-acetyl-alpha-D-muramoyl-L-alanyl-D-glutamate</name>
        <dbReference type="ChEBI" id="CHEBI:83900"/>
    </ligand>
</feature>
<dbReference type="NCBIfam" id="TIGR01085">
    <property type="entry name" value="murE"/>
    <property type="match status" value="1"/>
</dbReference>
<feature type="binding site" evidence="9">
    <location>
        <position position="395"/>
    </location>
    <ligand>
        <name>meso-2,6-diaminopimelate</name>
        <dbReference type="ChEBI" id="CHEBI:57791"/>
    </ligand>
</feature>
<evidence type="ECO:0000256" key="3">
    <source>
        <dbReference type="ARBA" id="ARBA00022598"/>
    </source>
</evidence>
<evidence type="ECO:0000256" key="8">
    <source>
        <dbReference type="ARBA" id="ARBA00023316"/>
    </source>
</evidence>
<keyword evidence="14" id="KW-1185">Reference proteome</keyword>
<keyword evidence="6 9" id="KW-0133">Cell shape</keyword>
<feature type="binding site" evidence="9">
    <location>
        <position position="136"/>
    </location>
    <ligand>
        <name>UDP-N-acetyl-alpha-D-muramoyl-L-alanyl-D-glutamate</name>
        <dbReference type="ChEBI" id="CHEBI:83900"/>
    </ligand>
</feature>
<comment type="catalytic activity">
    <reaction evidence="9">
        <text>UDP-N-acetyl-alpha-D-muramoyl-L-alanyl-D-glutamate + meso-2,6-diaminopimelate + ATP = UDP-N-acetyl-alpha-D-muramoyl-L-alanyl-gamma-D-glutamyl-meso-2,6-diaminopimelate + ADP + phosphate + H(+)</text>
        <dbReference type="Rhea" id="RHEA:23676"/>
        <dbReference type="ChEBI" id="CHEBI:15378"/>
        <dbReference type="ChEBI" id="CHEBI:30616"/>
        <dbReference type="ChEBI" id="CHEBI:43474"/>
        <dbReference type="ChEBI" id="CHEBI:57791"/>
        <dbReference type="ChEBI" id="CHEBI:83900"/>
        <dbReference type="ChEBI" id="CHEBI:83905"/>
        <dbReference type="ChEBI" id="CHEBI:456216"/>
        <dbReference type="EC" id="6.3.2.13"/>
    </reaction>
</comment>
<feature type="binding site" evidence="9">
    <location>
        <begin position="341"/>
        <end position="344"/>
    </location>
    <ligand>
        <name>meso-2,6-diaminopimelate</name>
        <dbReference type="ChEBI" id="CHEBI:57791"/>
    </ligand>
</feature>
<dbReference type="Gene3D" id="3.90.190.20">
    <property type="entry name" value="Mur ligase, C-terminal domain"/>
    <property type="match status" value="1"/>
</dbReference>
<keyword evidence="3 9" id="KW-0436">Ligase</keyword>
<evidence type="ECO:0000256" key="2">
    <source>
        <dbReference type="ARBA" id="ARBA00022490"/>
    </source>
</evidence>
<dbReference type="PANTHER" id="PTHR23135">
    <property type="entry name" value="MUR LIGASE FAMILY MEMBER"/>
    <property type="match status" value="1"/>
</dbReference>
<dbReference type="InterPro" id="IPR036565">
    <property type="entry name" value="Mur-like_cat_sf"/>
</dbReference>
<dbReference type="Pfam" id="PF02875">
    <property type="entry name" value="Mur_ligase_C"/>
    <property type="match status" value="1"/>
</dbReference>
<evidence type="ECO:0000256" key="6">
    <source>
        <dbReference type="ARBA" id="ARBA00022960"/>
    </source>
</evidence>
<evidence type="ECO:0000256" key="9">
    <source>
        <dbReference type="HAMAP-Rule" id="MF_00208"/>
    </source>
</evidence>
<evidence type="ECO:0000259" key="12">
    <source>
        <dbReference type="Pfam" id="PF08245"/>
    </source>
</evidence>
<accession>A0ABT8T7V0</accession>
<dbReference type="InterPro" id="IPR018109">
    <property type="entry name" value="Folylpolyglutamate_synth_CS"/>
</dbReference>
<dbReference type="Gene3D" id="3.40.1190.10">
    <property type="entry name" value="Mur-like, catalytic domain"/>
    <property type="match status" value="1"/>
</dbReference>
<evidence type="ECO:0000256" key="7">
    <source>
        <dbReference type="ARBA" id="ARBA00022984"/>
    </source>
</evidence>
<keyword evidence="7 9" id="KW-0573">Peptidoglycan synthesis</keyword>
<keyword evidence="8 9" id="KW-0961">Cell wall biogenesis/degradation</keyword>
<feature type="binding site" evidence="9">
    <location>
        <position position="144"/>
    </location>
    <ligand>
        <name>UDP-N-acetyl-alpha-D-muramoyl-L-alanyl-D-glutamate</name>
        <dbReference type="ChEBI" id="CHEBI:83900"/>
    </ligand>
</feature>
<feature type="binding site" evidence="9">
    <location>
        <begin position="66"/>
        <end position="72"/>
    </location>
    <ligand>
        <name>ATP</name>
        <dbReference type="ChEBI" id="CHEBI:30616"/>
    </ligand>
</feature>
<comment type="subcellular location">
    <subcellularLocation>
        <location evidence="9 10">Cytoplasm</location>
    </subcellularLocation>
</comment>
<evidence type="ECO:0000256" key="10">
    <source>
        <dbReference type="RuleBase" id="RU004135"/>
    </source>
</evidence>
<proteinExistence type="inferred from homology"/>
<reference evidence="13 14" key="1">
    <citation type="submission" date="2023-06" db="EMBL/GenBank/DDBJ databases">
        <title>Campylobacter magnum sp. nov., isolated from cecal contents of domestic pigs (Sus scrofa domesticus).</title>
        <authorList>
            <person name="Papic B."/>
            <person name="Gruntar I."/>
        </authorList>
    </citation>
    <scope>NUCLEOTIDE SEQUENCE [LARGE SCALE GENOMIC DNA]</scope>
    <source>
        <strain evidence="14">34484-21</strain>
    </source>
</reference>
<gene>
    <name evidence="9" type="primary">murE</name>
    <name evidence="13" type="ORF">Q2362_01675</name>
</gene>
<sequence length="423" mass="45969">MKIELKDTFITDNSTQCEKGCYFVKTRSNAQFEGHAKQAGAIIITPQKAYELAKIPADFKIIGITGTNGKTTTATLLAHILNALGLKCANCGTRGAFIGSLQIAPKALTTNQFLTTLALIKTSLEHGCSHFVMEVSSHAIAQNRIEALPFALKIFTNLSQDHLDYHKSFEEYAAAKSSFFEGEGKKLINKDDPHIRYNKANAHFYALKGSGAEYEIDEQNISVGSQNLEFSSHLYGRFNLYNILCAFSAADLLVPNKKNEIIAAIADFAGVPGRTELISKDPAVIVDFAHTPDGIEKVLSSLAFRPLIVVMGAGGDRDASKRPIMGQIAASFAKTLIITSDNPRSEEPQKIIEQIKAGANKATKGAKIITESDRKKAIALALSLVKKDEIIAILGKGDEDYQEINGVKHPFSDAAVVRELLKN</sequence>
<feature type="domain" description="Mur ligase central" evidence="12">
    <location>
        <begin position="64"/>
        <end position="249"/>
    </location>
</feature>
<feature type="binding site" evidence="9">
    <location>
        <position position="142"/>
    </location>
    <ligand>
        <name>UDP-N-acetyl-alpha-D-muramoyl-L-alanyl-D-glutamate</name>
        <dbReference type="ChEBI" id="CHEBI:83900"/>
    </ligand>
</feature>
<protein>
    <recommendedName>
        <fullName evidence="9">UDP-N-acetylmuramoyl-L-alanyl-D-glutamate--2,6-diaminopimelate ligase</fullName>
        <ecNumber evidence="9">6.3.2.13</ecNumber>
    </recommendedName>
    <alternativeName>
        <fullName evidence="9">Meso-A2pm-adding enzyme</fullName>
    </alternativeName>
    <alternativeName>
        <fullName evidence="9">Meso-diaminopimelate-adding enzyme</fullName>
    </alternativeName>
    <alternativeName>
        <fullName evidence="9">UDP-MurNAc-L-Ala-D-Glu:meso-diaminopimelate ligase</fullName>
    </alternativeName>
    <alternativeName>
        <fullName evidence="9">UDP-MurNAc-tripeptide synthetase</fullName>
    </alternativeName>
    <alternativeName>
        <fullName evidence="9">UDP-N-acetylmuramyl-tripeptide synthetase</fullName>
    </alternativeName>
</protein>
<dbReference type="SUPFAM" id="SSF53623">
    <property type="entry name" value="MurD-like peptide ligases, catalytic domain"/>
    <property type="match status" value="1"/>
</dbReference>
<keyword evidence="2 9" id="KW-0963">Cytoplasm</keyword>
<keyword evidence="9" id="KW-0460">Magnesium</keyword>
<feature type="short sequence motif" description="Meso-diaminopimelate recognition motif" evidence="9">
    <location>
        <begin position="341"/>
        <end position="344"/>
    </location>
</feature>
<feature type="binding site" evidence="9">
    <location>
        <begin position="109"/>
        <end position="110"/>
    </location>
    <ligand>
        <name>UDP-N-acetyl-alpha-D-muramoyl-L-alanyl-D-glutamate</name>
        <dbReference type="ChEBI" id="CHEBI:83900"/>
    </ligand>
</feature>